<evidence type="ECO:0000256" key="8">
    <source>
        <dbReference type="ARBA" id="ARBA00022975"/>
    </source>
</evidence>
<dbReference type="EC" id="6.3.4.2" evidence="3"/>
<dbReference type="InterPro" id="IPR017926">
    <property type="entry name" value="GATASE"/>
</dbReference>
<dbReference type="OrthoDB" id="3286005at2"/>
<comment type="catalytic activity">
    <reaction evidence="9">
        <text>UTP + L-glutamine + ATP + H2O = CTP + L-glutamate + ADP + phosphate + 2 H(+)</text>
        <dbReference type="Rhea" id="RHEA:26426"/>
        <dbReference type="ChEBI" id="CHEBI:15377"/>
        <dbReference type="ChEBI" id="CHEBI:15378"/>
        <dbReference type="ChEBI" id="CHEBI:29985"/>
        <dbReference type="ChEBI" id="CHEBI:30616"/>
        <dbReference type="ChEBI" id="CHEBI:37563"/>
        <dbReference type="ChEBI" id="CHEBI:43474"/>
        <dbReference type="ChEBI" id="CHEBI:46398"/>
        <dbReference type="ChEBI" id="CHEBI:58359"/>
        <dbReference type="ChEBI" id="CHEBI:456216"/>
        <dbReference type="EC" id="6.3.4.2"/>
    </reaction>
</comment>
<evidence type="ECO:0000256" key="9">
    <source>
        <dbReference type="ARBA" id="ARBA00047781"/>
    </source>
</evidence>
<dbReference type="InterPro" id="IPR029062">
    <property type="entry name" value="Class_I_gatase-like"/>
</dbReference>
<dbReference type="GO" id="GO:0005524">
    <property type="term" value="F:ATP binding"/>
    <property type="evidence" value="ECO:0007669"/>
    <property type="project" value="UniProtKB-KW"/>
</dbReference>
<reference evidence="11 12" key="1">
    <citation type="submission" date="2019-05" db="EMBL/GenBank/DDBJ databases">
        <title>Streptomyces marianii sp. nov., a novel marine actinomycete from southern coast of India.</title>
        <authorList>
            <person name="Iniyan A.M."/>
            <person name="Wink J."/>
            <person name="Ramprasad E."/>
            <person name="Ramana C.V."/>
            <person name="Bunk B."/>
            <person name="Sproer C."/>
            <person name="Joseph F.-J.R.S."/>
            <person name="Vincent S.G.P."/>
        </authorList>
    </citation>
    <scope>NUCLEOTIDE SEQUENCE [LARGE SCALE GENOMIC DNA]</scope>
    <source>
        <strain evidence="11 12">ICN19</strain>
    </source>
</reference>
<keyword evidence="7" id="KW-0315">Glutamine amidotransferase</keyword>
<evidence type="ECO:0000256" key="5">
    <source>
        <dbReference type="ARBA" id="ARBA00022741"/>
    </source>
</evidence>
<feature type="domain" description="Glutamine amidotransferase" evidence="10">
    <location>
        <begin position="41"/>
        <end position="115"/>
    </location>
</feature>
<dbReference type="Proteomes" id="UP000305921">
    <property type="component" value="Unassembled WGS sequence"/>
</dbReference>
<comment type="similarity">
    <text evidence="2">Belongs to the CTP synthase family.</text>
</comment>
<dbReference type="InterPro" id="IPR004468">
    <property type="entry name" value="CTP_synthase"/>
</dbReference>
<accession>A0A5R9EH93</accession>
<evidence type="ECO:0000256" key="7">
    <source>
        <dbReference type="ARBA" id="ARBA00022962"/>
    </source>
</evidence>
<dbReference type="GO" id="GO:0019856">
    <property type="term" value="P:pyrimidine nucleobase biosynthetic process"/>
    <property type="evidence" value="ECO:0007669"/>
    <property type="project" value="TreeGrafter"/>
</dbReference>
<evidence type="ECO:0000313" key="12">
    <source>
        <dbReference type="Proteomes" id="UP000305921"/>
    </source>
</evidence>
<keyword evidence="8" id="KW-0665">Pyrimidine biosynthesis</keyword>
<keyword evidence="12" id="KW-1185">Reference proteome</keyword>
<name>A0A5R9EH93_9ACTN</name>
<evidence type="ECO:0000256" key="6">
    <source>
        <dbReference type="ARBA" id="ARBA00022840"/>
    </source>
</evidence>
<dbReference type="UniPathway" id="UPA00159">
    <property type="reaction ID" value="UER00277"/>
</dbReference>
<dbReference type="EMBL" id="VAWE01000001">
    <property type="protein sequence ID" value="TLQ47204.1"/>
    <property type="molecule type" value="Genomic_DNA"/>
</dbReference>
<dbReference type="GO" id="GO:0005829">
    <property type="term" value="C:cytosol"/>
    <property type="evidence" value="ECO:0007669"/>
    <property type="project" value="TreeGrafter"/>
</dbReference>
<evidence type="ECO:0000313" key="11">
    <source>
        <dbReference type="EMBL" id="TLQ47204.1"/>
    </source>
</evidence>
<dbReference type="RefSeq" id="WP_138056489.1">
    <property type="nucleotide sequence ID" value="NZ_VAWE01000001.1"/>
</dbReference>
<dbReference type="PANTHER" id="PTHR11550:SF0">
    <property type="entry name" value="CTP SYNTHASE-RELATED"/>
    <property type="match status" value="1"/>
</dbReference>
<comment type="caution">
    <text evidence="11">The sequence shown here is derived from an EMBL/GenBank/DDBJ whole genome shotgun (WGS) entry which is preliminary data.</text>
</comment>
<evidence type="ECO:0000256" key="4">
    <source>
        <dbReference type="ARBA" id="ARBA00022598"/>
    </source>
</evidence>
<keyword evidence="5" id="KW-0547">Nucleotide-binding</keyword>
<dbReference type="NCBIfam" id="NF004836">
    <property type="entry name" value="PRK06186.1"/>
    <property type="match status" value="1"/>
</dbReference>
<evidence type="ECO:0000256" key="2">
    <source>
        <dbReference type="ARBA" id="ARBA00007533"/>
    </source>
</evidence>
<keyword evidence="6" id="KW-0067">ATP-binding</keyword>
<dbReference type="AlphaFoldDB" id="A0A5R9EH93"/>
<dbReference type="GO" id="GO:0003883">
    <property type="term" value="F:CTP synthase activity"/>
    <property type="evidence" value="ECO:0007669"/>
    <property type="project" value="UniProtKB-EC"/>
</dbReference>
<dbReference type="GO" id="GO:0042802">
    <property type="term" value="F:identical protein binding"/>
    <property type="evidence" value="ECO:0007669"/>
    <property type="project" value="TreeGrafter"/>
</dbReference>
<dbReference type="PANTHER" id="PTHR11550">
    <property type="entry name" value="CTP SYNTHASE"/>
    <property type="match status" value="1"/>
</dbReference>
<comment type="pathway">
    <text evidence="1">Pyrimidine metabolism; CTP biosynthesis via de novo pathway; CTP from UDP: step 2/2.</text>
</comment>
<proteinExistence type="inferred from homology"/>
<dbReference type="SUPFAM" id="SSF52317">
    <property type="entry name" value="Class I glutamine amidotransferase-like"/>
    <property type="match status" value="1"/>
</dbReference>
<organism evidence="11 12">
    <name type="scientific">Streptomyces marianii</name>
    <dbReference type="NCBI Taxonomy" id="1817406"/>
    <lineage>
        <taxon>Bacteria</taxon>
        <taxon>Bacillati</taxon>
        <taxon>Actinomycetota</taxon>
        <taxon>Actinomycetes</taxon>
        <taxon>Kitasatosporales</taxon>
        <taxon>Streptomycetaceae</taxon>
        <taxon>Streptomyces</taxon>
    </lineage>
</organism>
<dbReference type="Pfam" id="PF00117">
    <property type="entry name" value="GATase"/>
    <property type="match status" value="1"/>
</dbReference>
<dbReference type="Gene3D" id="3.40.50.880">
    <property type="match status" value="1"/>
</dbReference>
<evidence type="ECO:0000259" key="10">
    <source>
        <dbReference type="Pfam" id="PF00117"/>
    </source>
</evidence>
<evidence type="ECO:0000256" key="3">
    <source>
        <dbReference type="ARBA" id="ARBA00012291"/>
    </source>
</evidence>
<keyword evidence="4" id="KW-0436">Ligase</keyword>
<gene>
    <name evidence="11" type="ORF">FEF34_33380</name>
</gene>
<dbReference type="GO" id="GO:0044210">
    <property type="term" value="P:'de novo' CTP biosynthetic process"/>
    <property type="evidence" value="ECO:0007669"/>
    <property type="project" value="UniProtKB-UniPathway"/>
</dbReference>
<evidence type="ECO:0000256" key="1">
    <source>
        <dbReference type="ARBA" id="ARBA00005171"/>
    </source>
</evidence>
<protein>
    <recommendedName>
        <fullName evidence="3">CTP synthase (glutamine hydrolyzing)</fullName>
        <ecNumber evidence="3">6.3.4.2</ecNumber>
    </recommendedName>
</protein>
<sequence>MPQPGNFWTARLALVGDRSPGVRAHARIPELLDALVQRDQLALDAYWIPTREAESGGSLAGFDAVWLVPGSPYDSEAGAIAAVRTAREAGIPFLGTCGGFQHAVLEFARDVCGLVGLEHAENQPEAEDLLIVPLACSLVGHEGAVTVEAGSLAERVLGAERTLERYHCSYGLGTPYLDALRAHGLRFSGTDDAGDVRIAELPGHPFFLATLFQPELAGDGTRVHPIIRALAAAAVEHAAKSSAPTHT</sequence>